<feature type="transmembrane region" description="Helical" evidence="6">
    <location>
        <begin position="428"/>
        <end position="448"/>
    </location>
</feature>
<feature type="transmembrane region" description="Helical" evidence="6">
    <location>
        <begin position="45"/>
        <end position="66"/>
    </location>
</feature>
<dbReference type="InterPro" id="IPR025405">
    <property type="entry name" value="DUF4131"/>
</dbReference>
<dbReference type="PANTHER" id="PTHR30619">
    <property type="entry name" value="DNA INTERNALIZATION/COMPETENCE PROTEIN COMEC/REC2"/>
    <property type="match status" value="1"/>
</dbReference>
<dbReference type="SMART" id="SM00849">
    <property type="entry name" value="Lactamase_B"/>
    <property type="match status" value="1"/>
</dbReference>
<keyword evidence="9" id="KW-1185">Reference proteome</keyword>
<feature type="transmembrane region" description="Helical" evidence="6">
    <location>
        <begin position="460"/>
        <end position="483"/>
    </location>
</feature>
<dbReference type="InterPro" id="IPR001279">
    <property type="entry name" value="Metallo-B-lactamas"/>
</dbReference>
<comment type="subcellular location">
    <subcellularLocation>
        <location evidence="1">Cell membrane</location>
        <topology evidence="1">Multi-pass membrane protein</topology>
    </subcellularLocation>
</comment>
<dbReference type="EMBL" id="VJON01000046">
    <property type="protein sequence ID" value="TSE31396.1"/>
    <property type="molecule type" value="Genomic_DNA"/>
</dbReference>
<evidence type="ECO:0000256" key="1">
    <source>
        <dbReference type="ARBA" id="ARBA00004651"/>
    </source>
</evidence>
<comment type="caution">
    <text evidence="8">The sequence shown here is derived from an EMBL/GenBank/DDBJ whole genome shotgun (WGS) entry which is preliminary data.</text>
</comment>
<dbReference type="NCBIfam" id="TIGR00360">
    <property type="entry name" value="ComEC_N-term"/>
    <property type="match status" value="1"/>
</dbReference>
<keyword evidence="4 6" id="KW-1133">Transmembrane helix</keyword>
<feature type="transmembrane region" description="Helical" evidence="6">
    <location>
        <begin position="12"/>
        <end position="33"/>
    </location>
</feature>
<evidence type="ECO:0000256" key="4">
    <source>
        <dbReference type="ARBA" id="ARBA00022989"/>
    </source>
</evidence>
<keyword evidence="2" id="KW-1003">Cell membrane</keyword>
<dbReference type="InterPro" id="IPR004797">
    <property type="entry name" value="Competence_ComEC/Rec2"/>
</dbReference>
<dbReference type="InterPro" id="IPR035681">
    <property type="entry name" value="ComA-like_MBL"/>
</dbReference>
<name>A0A554X6L2_9BURK</name>
<evidence type="ECO:0000313" key="9">
    <source>
        <dbReference type="Proteomes" id="UP000318294"/>
    </source>
</evidence>
<evidence type="ECO:0000256" key="5">
    <source>
        <dbReference type="ARBA" id="ARBA00023136"/>
    </source>
</evidence>
<reference evidence="8 9" key="1">
    <citation type="submission" date="2019-07" db="EMBL/GenBank/DDBJ databases">
        <title>Tepidimonas charontis SPSP-6 draft genome.</title>
        <authorList>
            <person name="Da Costa M.S."/>
            <person name="Froufe H.J.C."/>
            <person name="Egas C."/>
            <person name="Albuquerque L."/>
        </authorList>
    </citation>
    <scope>NUCLEOTIDE SEQUENCE [LARGE SCALE GENOMIC DNA]</scope>
    <source>
        <strain evidence="8 9">SPSP-6</strain>
    </source>
</reference>
<dbReference type="RefSeq" id="WP_236640446.1">
    <property type="nucleotide sequence ID" value="NZ_VJON01000046.1"/>
</dbReference>
<proteinExistence type="predicted"/>
<dbReference type="GO" id="GO:0030420">
    <property type="term" value="P:establishment of competence for transformation"/>
    <property type="evidence" value="ECO:0007669"/>
    <property type="project" value="InterPro"/>
</dbReference>
<dbReference type="Gene3D" id="3.60.15.10">
    <property type="entry name" value="Ribonuclease Z/Hydroxyacylglutathione hydrolase-like"/>
    <property type="match status" value="1"/>
</dbReference>
<dbReference type="PANTHER" id="PTHR30619:SF1">
    <property type="entry name" value="RECOMBINATION PROTEIN 2"/>
    <property type="match status" value="1"/>
</dbReference>
<feature type="transmembrane region" description="Helical" evidence="6">
    <location>
        <begin position="490"/>
        <end position="510"/>
    </location>
</feature>
<feature type="domain" description="Metallo-beta-lactamase" evidence="7">
    <location>
        <begin position="570"/>
        <end position="760"/>
    </location>
</feature>
<keyword evidence="3 6" id="KW-0812">Transmembrane</keyword>
<evidence type="ECO:0000313" key="8">
    <source>
        <dbReference type="EMBL" id="TSE31396.1"/>
    </source>
</evidence>
<dbReference type="Pfam" id="PF00753">
    <property type="entry name" value="Lactamase_B"/>
    <property type="match status" value="1"/>
</dbReference>
<dbReference type="Pfam" id="PF13567">
    <property type="entry name" value="DUF4131"/>
    <property type="match status" value="1"/>
</dbReference>
<dbReference type="Pfam" id="PF03772">
    <property type="entry name" value="Competence"/>
    <property type="match status" value="1"/>
</dbReference>
<protein>
    <submittedName>
        <fullName evidence="8">ComE operon protein 3</fullName>
    </submittedName>
</protein>
<dbReference type="NCBIfam" id="TIGR00361">
    <property type="entry name" value="ComEC_Rec2"/>
    <property type="match status" value="1"/>
</dbReference>
<dbReference type="InterPro" id="IPR052159">
    <property type="entry name" value="Competence_DNA_uptake"/>
</dbReference>
<feature type="transmembrane region" description="Helical" evidence="6">
    <location>
        <begin position="322"/>
        <end position="342"/>
    </location>
</feature>
<organism evidence="8 9">
    <name type="scientific">Tepidimonas charontis</name>
    <dbReference type="NCBI Taxonomy" id="2267262"/>
    <lineage>
        <taxon>Bacteria</taxon>
        <taxon>Pseudomonadati</taxon>
        <taxon>Pseudomonadota</taxon>
        <taxon>Betaproteobacteria</taxon>
        <taxon>Burkholderiales</taxon>
        <taxon>Tepidimonas</taxon>
    </lineage>
</organism>
<dbReference type="SUPFAM" id="SSF56281">
    <property type="entry name" value="Metallo-hydrolase/oxidoreductase"/>
    <property type="match status" value="1"/>
</dbReference>
<dbReference type="Proteomes" id="UP000318294">
    <property type="component" value="Unassembled WGS sequence"/>
</dbReference>
<dbReference type="GO" id="GO:0005886">
    <property type="term" value="C:plasma membrane"/>
    <property type="evidence" value="ECO:0007669"/>
    <property type="project" value="UniProtKB-SubCell"/>
</dbReference>
<feature type="transmembrane region" description="Helical" evidence="6">
    <location>
        <begin position="516"/>
        <end position="535"/>
    </location>
</feature>
<dbReference type="CDD" id="cd07731">
    <property type="entry name" value="ComA-like_MBL-fold"/>
    <property type="match status" value="1"/>
</dbReference>
<feature type="transmembrane region" description="Helical" evidence="6">
    <location>
        <begin position="371"/>
        <end position="389"/>
    </location>
</feature>
<gene>
    <name evidence="8" type="primary">comEC</name>
    <name evidence="8" type="ORF">Tchar_02299</name>
</gene>
<accession>A0A554X6L2</accession>
<evidence type="ECO:0000256" key="3">
    <source>
        <dbReference type="ARBA" id="ARBA00022692"/>
    </source>
</evidence>
<sequence length="840" mass="89296">MRMASNAGGQQCRTTAAAWARVALVPVCLGWVLGSGAQLLQPQLWPAPAYAALAVVALGVVLLMAARAARCALACPPWGWVPAAALLAFASVGWRAAALQADRDLPIAVDVPLPAQWRITRMPQLDAQGAVFDAELLRLGAPTEGVEALALPVRLRWRSAAGREGAALPALAPGQIWSGTVRLRPPRAAANPHGFDAEAWLWREGVVATGSVVVTANAPPPRRVGDVAWRYPIERARTAVRDAMRARLQGQGSGAGLVIALVTGEQAAIAAHDWNAIRATGVAHLVAISGLHVTMFAYVAVAAVGILWRLAARRWPALALRVALPWAAGVGGVALAGLYALFAGWGVPAQRTVVMLALFVLTQLGGRRWPWWVTWLVALATALGLDPWAPLQPGFWLSFAAVAVLFQRDALALALGHGLGRWRAAALALWRTQWAVTLGLAPLTLWWFGQVSLVGLLANLVAVPWVTWALTPLALMGVLWAPLWDAAAQLAHGLLALLHALAAWPAAVWTRPAVPWPLAVAAGVGAFVLVARVPWRARWWAALLLWPALAYQAPVPAPGTFEVILPDVGQGSAAIVRTARHTLIYDSGPPQGSTNAAERVLLPWLQALGARADAIVISHDDSDHAAGMVTLAQAFPSALWWASFDPGARVPVTAQRCAAGVAWEWDGVRFAFVHPPSPDWEPPPDGGDNARSCVLRIGEDERSAWLVGDIRAAEEHQILHALPNVRAGLLVAAHHGSRTSTSAAWLDALQPAAVVFQAGWRNRYGHPHRAVIERVQARDIPWANTAACGAVTWRSDAPRELTCERVRVRRYWRASAPASAVDTAGAPAPAAGSMGALSSE</sequence>
<evidence type="ECO:0000256" key="6">
    <source>
        <dbReference type="SAM" id="Phobius"/>
    </source>
</evidence>
<dbReference type="AlphaFoldDB" id="A0A554X6L2"/>
<dbReference type="InterPro" id="IPR036866">
    <property type="entry name" value="RibonucZ/Hydroxyglut_hydro"/>
</dbReference>
<feature type="transmembrane region" description="Helical" evidence="6">
    <location>
        <begin position="285"/>
        <end position="310"/>
    </location>
</feature>
<dbReference type="InterPro" id="IPR004477">
    <property type="entry name" value="ComEC_N"/>
</dbReference>
<evidence type="ECO:0000259" key="7">
    <source>
        <dbReference type="SMART" id="SM00849"/>
    </source>
</evidence>
<evidence type="ECO:0000256" key="2">
    <source>
        <dbReference type="ARBA" id="ARBA00022475"/>
    </source>
</evidence>
<keyword evidence="5 6" id="KW-0472">Membrane</keyword>